<keyword evidence="4" id="KW-0378">Hydrolase</keyword>
<protein>
    <submittedName>
        <fullName evidence="4">Alpha/beta fold hydrolase</fullName>
    </submittedName>
</protein>
<dbReference type="PANTHER" id="PTHR43798:SF27">
    <property type="entry name" value="HYDROLASE ALPHA_BETA HYDROLASE FOLD FAMILY"/>
    <property type="match status" value="1"/>
</dbReference>
<keyword evidence="1" id="KW-0732">Signal</keyword>
<dbReference type="GO" id="GO:0016787">
    <property type="term" value="F:hydrolase activity"/>
    <property type="evidence" value="ECO:0007669"/>
    <property type="project" value="UniProtKB-KW"/>
</dbReference>
<dbReference type="Pfam" id="PF08386">
    <property type="entry name" value="Abhydrolase_4"/>
    <property type="match status" value="1"/>
</dbReference>
<organism evidence="4 5">
    <name type="scientific">Actinomadura chokoriensis</name>
    <dbReference type="NCBI Taxonomy" id="454156"/>
    <lineage>
        <taxon>Bacteria</taxon>
        <taxon>Bacillati</taxon>
        <taxon>Actinomycetota</taxon>
        <taxon>Actinomycetes</taxon>
        <taxon>Streptosporangiales</taxon>
        <taxon>Thermomonosporaceae</taxon>
        <taxon>Actinomadura</taxon>
    </lineage>
</organism>
<evidence type="ECO:0000313" key="5">
    <source>
        <dbReference type="Proteomes" id="UP001569904"/>
    </source>
</evidence>
<feature type="domain" description="Peptidase S33 tripeptidyl aminopeptidase-like C-terminal" evidence="3">
    <location>
        <begin position="395"/>
        <end position="487"/>
    </location>
</feature>
<gene>
    <name evidence="4" type="ORF">SM436_19845</name>
</gene>
<dbReference type="InterPro" id="IPR050266">
    <property type="entry name" value="AB_hydrolase_sf"/>
</dbReference>
<evidence type="ECO:0000313" key="4">
    <source>
        <dbReference type="EMBL" id="MFA1555947.1"/>
    </source>
</evidence>
<dbReference type="SUPFAM" id="SSF53474">
    <property type="entry name" value="alpha/beta-Hydrolases"/>
    <property type="match status" value="1"/>
</dbReference>
<accession>A0ABV4QZA6</accession>
<evidence type="ECO:0000259" key="3">
    <source>
        <dbReference type="Pfam" id="PF08386"/>
    </source>
</evidence>
<reference evidence="4 5" key="1">
    <citation type="submission" date="2023-11" db="EMBL/GenBank/DDBJ databases">
        <title>Actinomadura monticuli sp. nov., isolated from volcanic ash.</title>
        <authorList>
            <person name="Lee S.D."/>
            <person name="Yang H."/>
            <person name="Kim I.S."/>
        </authorList>
    </citation>
    <scope>NUCLEOTIDE SEQUENCE [LARGE SCALE GENOMIC DNA]</scope>
    <source>
        <strain evidence="4 5">DSM 45346</strain>
    </source>
</reference>
<proteinExistence type="predicted"/>
<dbReference type="PANTHER" id="PTHR43798">
    <property type="entry name" value="MONOACYLGLYCEROL LIPASE"/>
    <property type="match status" value="1"/>
</dbReference>
<feature type="chain" id="PRO_5046829799" evidence="1">
    <location>
        <begin position="26"/>
        <end position="503"/>
    </location>
</feature>
<dbReference type="Gene3D" id="3.40.50.1820">
    <property type="entry name" value="alpha/beta hydrolase"/>
    <property type="match status" value="1"/>
</dbReference>
<dbReference type="InterPro" id="IPR013595">
    <property type="entry name" value="Pept_S33_TAP-like_C"/>
</dbReference>
<dbReference type="InterPro" id="IPR029058">
    <property type="entry name" value="AB_hydrolase_fold"/>
</dbReference>
<keyword evidence="5" id="KW-1185">Reference proteome</keyword>
<evidence type="ECO:0000259" key="2">
    <source>
        <dbReference type="Pfam" id="PF00561"/>
    </source>
</evidence>
<dbReference type="Proteomes" id="UP001569904">
    <property type="component" value="Unassembled WGS sequence"/>
</dbReference>
<feature type="domain" description="AB hydrolase-1" evidence="2">
    <location>
        <begin position="87"/>
        <end position="221"/>
    </location>
</feature>
<sequence length="503" mass="53506">MKLISKTAGMLVAGLAAVAAGGVVAVPAGRAGTPQGAASTGCVPVSDAVCGTVRVPLVRARPELGETTVAYALIKHRDTSRPAESVVTMNPGGPGDSAIASAATYERMFAGLLKDHDLLLVDPRGVNRSDPVSCGTLTSLPSTREGFVQAVGECGQRLGIRARGYTSAEIADDIDAVRAKLGIGRLDLFGESYGTYLMTVYAKRHPERVRSLVLSSAYPLAVDMWGRPNARAARRALRLVCQRSDGACDGDQVLRDIARLARRLHARPIPYTMDGQQRRLDDTALAAVVYGLAKTAPAGIGDVPAMVRDALHSENALLIEAARQVAPLSGASLRRDDAQPFNPELAATVVCNDYPTLWNRKAPLTVRLRQFSAGRAALPEQDFWPFGKRAWTSMSYDQGDTCIRWPDRHGPSQPTGGPFPDVPVLVTSGELDANTPTETGRQAALQFRRATVVEVPNVGHVAEYEPSGCVTAIQTGFIDDLRVPDTSCLADIPPAPVRASLTS</sequence>
<dbReference type="EMBL" id="JAXCEH010000013">
    <property type="protein sequence ID" value="MFA1555947.1"/>
    <property type="molecule type" value="Genomic_DNA"/>
</dbReference>
<evidence type="ECO:0000256" key="1">
    <source>
        <dbReference type="SAM" id="SignalP"/>
    </source>
</evidence>
<comment type="caution">
    <text evidence="4">The sequence shown here is derived from an EMBL/GenBank/DDBJ whole genome shotgun (WGS) entry which is preliminary data.</text>
</comment>
<dbReference type="InterPro" id="IPR000073">
    <property type="entry name" value="AB_hydrolase_1"/>
</dbReference>
<name>A0ABV4QZA6_9ACTN</name>
<dbReference type="Pfam" id="PF00561">
    <property type="entry name" value="Abhydrolase_1"/>
    <property type="match status" value="1"/>
</dbReference>
<dbReference type="RefSeq" id="WP_371942662.1">
    <property type="nucleotide sequence ID" value="NZ_JAXCEH010000013.1"/>
</dbReference>
<feature type="signal peptide" evidence="1">
    <location>
        <begin position="1"/>
        <end position="25"/>
    </location>
</feature>